<dbReference type="Proteomes" id="UP000193334">
    <property type="component" value="Chromosome"/>
</dbReference>
<feature type="domain" description="DUF4982" evidence="7">
    <location>
        <begin position="622"/>
        <end position="683"/>
    </location>
</feature>
<dbReference type="Gene3D" id="3.20.20.80">
    <property type="entry name" value="Glycosidases"/>
    <property type="match status" value="1"/>
</dbReference>
<dbReference type="RefSeq" id="WP_085755295.1">
    <property type="nucleotide sequence ID" value="NZ_CP021023.1"/>
</dbReference>
<evidence type="ECO:0000313" key="10">
    <source>
        <dbReference type="Proteomes" id="UP000193334"/>
    </source>
</evidence>
<evidence type="ECO:0000313" key="9">
    <source>
        <dbReference type="EMBL" id="ARN56607.1"/>
    </source>
</evidence>
<dbReference type="PANTHER" id="PTHR42732:SF1">
    <property type="entry name" value="BETA-MANNOSIDASE"/>
    <property type="match status" value="1"/>
</dbReference>
<protein>
    <submittedName>
        <fullName evidence="9">Beta-galactosidase</fullName>
        <ecNumber evidence="9">3.2.1.23</ecNumber>
    </submittedName>
</protein>
<dbReference type="InterPro" id="IPR040605">
    <property type="entry name" value="Glyco_hydro2_dom5"/>
</dbReference>
<dbReference type="InterPro" id="IPR051913">
    <property type="entry name" value="GH2_Domain-Containing"/>
</dbReference>
<evidence type="ECO:0000256" key="2">
    <source>
        <dbReference type="ARBA" id="ARBA00022801"/>
    </source>
</evidence>
<dbReference type="SUPFAM" id="SSF49303">
    <property type="entry name" value="beta-Galactosidase/glucuronidase domain"/>
    <property type="match status" value="1"/>
</dbReference>
<dbReference type="InterPro" id="IPR023232">
    <property type="entry name" value="Glyco_hydro_2_AS"/>
</dbReference>
<dbReference type="PROSITE" id="PS00608">
    <property type="entry name" value="GLYCOSYL_HYDROL_F2_2"/>
    <property type="match status" value="1"/>
</dbReference>
<keyword evidence="3 9" id="KW-0326">Glycosidase</keyword>
<feature type="domain" description="Glycoside hydrolase family 2 catalytic" evidence="6">
    <location>
        <begin position="293"/>
        <end position="441"/>
    </location>
</feature>
<keyword evidence="4" id="KW-0732">Signal</keyword>
<dbReference type="Gene3D" id="2.60.40.10">
    <property type="entry name" value="Immunoglobulins"/>
    <property type="match status" value="3"/>
</dbReference>
<dbReference type="SUPFAM" id="SSF51445">
    <property type="entry name" value="(Trans)glycosidases"/>
    <property type="match status" value="1"/>
</dbReference>
<feature type="domain" description="Glycoside hydrolase family 2 immunoglobulin-like beta-sandwich" evidence="5">
    <location>
        <begin position="183"/>
        <end position="286"/>
    </location>
</feature>
<evidence type="ECO:0000259" key="8">
    <source>
        <dbReference type="Pfam" id="PF18565"/>
    </source>
</evidence>
<dbReference type="GO" id="GO:0005975">
    <property type="term" value="P:carbohydrate metabolic process"/>
    <property type="evidence" value="ECO:0007669"/>
    <property type="project" value="InterPro"/>
</dbReference>
<reference evidence="10" key="1">
    <citation type="submission" date="2017-04" db="EMBL/GenBank/DDBJ databases">
        <title>Comparative genomics and description of representatives of a novel lineage of planctomycetes thriving in anoxic sediments.</title>
        <authorList>
            <person name="Spring S."/>
            <person name="Bunk B."/>
            <person name="Sproer C."/>
        </authorList>
    </citation>
    <scope>NUCLEOTIDE SEQUENCE [LARGE SCALE GENOMIC DNA]</scope>
    <source>
        <strain evidence="10">ST-PulAB-D4</strain>
    </source>
</reference>
<dbReference type="EC" id="3.2.1.23" evidence="9"/>
<dbReference type="InterPro" id="IPR006102">
    <property type="entry name" value="Ig-like_GH2"/>
</dbReference>
<dbReference type="Gene3D" id="2.60.120.260">
    <property type="entry name" value="Galactose-binding domain-like"/>
    <property type="match status" value="2"/>
</dbReference>
<dbReference type="GO" id="GO:0004565">
    <property type="term" value="F:beta-galactosidase activity"/>
    <property type="evidence" value="ECO:0007669"/>
    <property type="project" value="UniProtKB-EC"/>
</dbReference>
<accession>A0A1W6LLG9</accession>
<dbReference type="PRINTS" id="PR00132">
    <property type="entry name" value="GLHYDRLASE2"/>
</dbReference>
<dbReference type="STRING" id="1941349.STSP1_00993"/>
<dbReference type="InterPro" id="IPR006103">
    <property type="entry name" value="Glyco_hydro_2_cat"/>
</dbReference>
<dbReference type="InterPro" id="IPR008979">
    <property type="entry name" value="Galactose-bd-like_sf"/>
</dbReference>
<evidence type="ECO:0000259" key="6">
    <source>
        <dbReference type="Pfam" id="PF02836"/>
    </source>
</evidence>
<keyword evidence="2 9" id="KW-0378">Hydrolase</keyword>
<feature type="chain" id="PRO_5012054596" evidence="4">
    <location>
        <begin position="18"/>
        <end position="1012"/>
    </location>
</feature>
<dbReference type="InterPro" id="IPR032311">
    <property type="entry name" value="DUF4982"/>
</dbReference>
<comment type="similarity">
    <text evidence="1">Belongs to the glycosyl hydrolase 2 family.</text>
</comment>
<feature type="domain" description="Glycoside hydrolase family 2" evidence="8">
    <location>
        <begin position="696"/>
        <end position="789"/>
    </location>
</feature>
<dbReference type="KEGG" id="pbp:STSP1_00993"/>
<evidence type="ECO:0000256" key="3">
    <source>
        <dbReference type="ARBA" id="ARBA00023295"/>
    </source>
</evidence>
<keyword evidence="10" id="KW-1185">Reference proteome</keyword>
<dbReference type="PANTHER" id="PTHR42732">
    <property type="entry name" value="BETA-GALACTOSIDASE"/>
    <property type="match status" value="1"/>
</dbReference>
<organism evidence="9 10">
    <name type="scientific">Sedimentisphaera salicampi</name>
    <dbReference type="NCBI Taxonomy" id="1941349"/>
    <lineage>
        <taxon>Bacteria</taxon>
        <taxon>Pseudomonadati</taxon>
        <taxon>Planctomycetota</taxon>
        <taxon>Phycisphaerae</taxon>
        <taxon>Sedimentisphaerales</taxon>
        <taxon>Sedimentisphaeraceae</taxon>
        <taxon>Sedimentisphaera</taxon>
    </lineage>
</organism>
<evidence type="ECO:0000259" key="7">
    <source>
        <dbReference type="Pfam" id="PF16355"/>
    </source>
</evidence>
<gene>
    <name evidence="9" type="primary">lacZ_4</name>
    <name evidence="9" type="ORF">STSP1_00993</name>
</gene>
<dbReference type="InterPro" id="IPR013783">
    <property type="entry name" value="Ig-like_fold"/>
</dbReference>
<dbReference type="InterPro" id="IPR006101">
    <property type="entry name" value="Glyco_hydro_2"/>
</dbReference>
<dbReference type="InterPro" id="IPR017853">
    <property type="entry name" value="GH"/>
</dbReference>
<proteinExistence type="inferred from homology"/>
<sequence precursor="true">MKRLTFLLFVLCISVFARERVSFDFDWKFSRGDFSGAEKTGFDDDGWSVIDVPHDWSIEGDYDKSNPSGPRCGYLPTGIGWYRKELEIPARWEGKDVRIDFDGVFRKSTVFVDGKKLGHRPYGWISFSYDLTPHIQGRDKVLIAVRVDNTKQPAARWYTGSGIYAHTWITAAEKVRVAKWGAQIISELKGDSARVDAGIKIRNTSDSARKIVCRTAVAAPSGKKAAEEVSDEFVVPACGEFKYSPAFNIKSPKLWSPDSPSLYRLNIELLEGGNTIDTYTENFGIRTTRWDADKGFFLNGNNIKIRGMCMHIDAGPLGAAVPDKILEQRLEMVKDMGCNSVRTSHYPRPPVFYDICDRIGLMVMDEIFDGWKRKAAQDYGALDFDRWWKTDLTDWLRRDRNHPSVIIWSLGNETHGNEIAEKMVRICGQLDPTRKVTSGSSSSKMMPVFGENGRTEAVSYKNPSDKPFIGTECVHTWHVRGSYRTQTWYRDGFKKGRTLDIPDLTEREIFHYDWTDSHSYKRCFNSSYDNSTVRDNVRHFELKTQNNDWLSGSYRWTAFDYIGEAGYISGGWPFKLFNSGVIDMANFPKDAYYLYKSLWKDGAKEPMVHILPHWTHPKMPEGTEIPVHVYSNCQEVKLYCNGENLGLQELDVSRWDKMNGEWLVPWEPGEIKAEGYIDGKLVCSETVRTASSPAGIKLETDNSSLKAGGRDYAQVAASITDESGNFYPYGENRVYFRLFGAGEIKATGSGSPIDVETHNKPDRKAFMGLAKAYVRSGQETGDALLLAASILGEKRQITSNKAAIDVAQIALAGSPERLETKVKYAVGEQAGISDAKQYYAPFSIPEKCVVKAWIYADDELVLECEESFGDEGLVWQQAKLEEKGVYYEAESADFDGANFAKAGRGYTGTGYLDFKGSEGGIEWSVTTDGGGESVWLIFHYAGSDPDGGRDMELIFNDHSPEKLRFESTSNWQNDWRSLKVKRKMRLGSNIIKLNTAGQSGMNIDKLEVRAIR</sequence>
<evidence type="ECO:0000256" key="1">
    <source>
        <dbReference type="ARBA" id="ARBA00007401"/>
    </source>
</evidence>
<feature type="signal peptide" evidence="4">
    <location>
        <begin position="1"/>
        <end position="17"/>
    </location>
</feature>
<dbReference type="Pfam" id="PF00703">
    <property type="entry name" value="Glyco_hydro_2"/>
    <property type="match status" value="1"/>
</dbReference>
<dbReference type="InterPro" id="IPR023230">
    <property type="entry name" value="Glyco_hydro_2_CS"/>
</dbReference>
<dbReference type="Pfam" id="PF02836">
    <property type="entry name" value="Glyco_hydro_2_C"/>
    <property type="match status" value="1"/>
</dbReference>
<dbReference type="Pfam" id="PF18565">
    <property type="entry name" value="Glyco_hydro2_C5"/>
    <property type="match status" value="1"/>
</dbReference>
<dbReference type="SUPFAM" id="SSF49785">
    <property type="entry name" value="Galactose-binding domain-like"/>
    <property type="match status" value="2"/>
</dbReference>
<dbReference type="InterPro" id="IPR036156">
    <property type="entry name" value="Beta-gal/glucu_dom_sf"/>
</dbReference>
<name>A0A1W6LLG9_9BACT</name>
<dbReference type="EMBL" id="CP021023">
    <property type="protein sequence ID" value="ARN56607.1"/>
    <property type="molecule type" value="Genomic_DNA"/>
</dbReference>
<evidence type="ECO:0000256" key="4">
    <source>
        <dbReference type="SAM" id="SignalP"/>
    </source>
</evidence>
<dbReference type="AlphaFoldDB" id="A0A1W6LLG9"/>
<evidence type="ECO:0000259" key="5">
    <source>
        <dbReference type="Pfam" id="PF00703"/>
    </source>
</evidence>
<dbReference type="PROSITE" id="PS00719">
    <property type="entry name" value="GLYCOSYL_HYDROL_F2_1"/>
    <property type="match status" value="1"/>
</dbReference>
<dbReference type="Pfam" id="PF16355">
    <property type="entry name" value="DUF4982"/>
    <property type="match status" value="1"/>
</dbReference>